<evidence type="ECO:0000256" key="12">
    <source>
        <dbReference type="PROSITE-ProRule" id="PRU01384"/>
    </source>
</evidence>
<dbReference type="InterPro" id="IPR013506">
    <property type="entry name" value="Topo_IIA_bsu_dom2"/>
</dbReference>
<dbReference type="Gene3D" id="3.90.199.10">
    <property type="entry name" value="Topoisomerase II, domain 5"/>
    <property type="match status" value="1"/>
</dbReference>
<evidence type="ECO:0000256" key="9">
    <source>
        <dbReference type="ARBA" id="ARBA00023029"/>
    </source>
</evidence>
<keyword evidence="19" id="KW-1185">Reference proteome</keyword>
<dbReference type="Pfam" id="PF00521">
    <property type="entry name" value="DNA_topoisoIV"/>
    <property type="match status" value="1"/>
</dbReference>
<feature type="domain" description="Toprim" evidence="16">
    <location>
        <begin position="462"/>
        <end position="576"/>
    </location>
</feature>
<dbReference type="InterPro" id="IPR020568">
    <property type="entry name" value="Ribosomal_Su5_D2-typ_SF"/>
</dbReference>
<dbReference type="InterPro" id="IPR034157">
    <property type="entry name" value="TOPRIM_TopoII"/>
</dbReference>
<keyword evidence="7 13" id="KW-0067">ATP-binding</keyword>
<dbReference type="FunFam" id="3.90.199.10:FF:000002">
    <property type="entry name" value="DNA topoisomerase 2"/>
    <property type="match status" value="1"/>
</dbReference>
<reference evidence="18 19" key="1">
    <citation type="submission" date="2024-01" db="EMBL/GenBank/DDBJ databases">
        <title>The complete chloroplast genome sequence of Lithospermum erythrorhizon: insights into the phylogenetic relationship among Boraginaceae species and the maternal lineages of purple gromwells.</title>
        <authorList>
            <person name="Okada T."/>
            <person name="Watanabe K."/>
        </authorList>
    </citation>
    <scope>NUCLEOTIDE SEQUENCE [LARGE SCALE GENOMIC DNA]</scope>
</reference>
<evidence type="ECO:0000256" key="15">
    <source>
        <dbReference type="SAM" id="MobiDB-lite"/>
    </source>
</evidence>
<dbReference type="Gene3D" id="1.10.268.10">
    <property type="entry name" value="Topoisomerase, domain 3"/>
    <property type="match status" value="1"/>
</dbReference>
<dbReference type="InterPro" id="IPR013759">
    <property type="entry name" value="Topo_IIA_B_C"/>
</dbReference>
<protein>
    <recommendedName>
        <fullName evidence="13">DNA topoisomerase 2</fullName>
        <ecNumber evidence="13">5.6.2.2</ecNumber>
    </recommendedName>
</protein>
<evidence type="ECO:0000256" key="4">
    <source>
        <dbReference type="ARBA" id="ARBA00011080"/>
    </source>
</evidence>
<dbReference type="Gene3D" id="3.30.230.10">
    <property type="match status" value="1"/>
</dbReference>
<dbReference type="InterPro" id="IPR031660">
    <property type="entry name" value="TOPRIM_C"/>
</dbReference>
<dbReference type="InterPro" id="IPR013758">
    <property type="entry name" value="Topo_IIA_A/C_ab"/>
</dbReference>
<gene>
    <name evidence="18" type="ORF">LIER_04611</name>
</gene>
<dbReference type="PANTHER" id="PTHR10169:SF38">
    <property type="entry name" value="DNA TOPOISOMERASE 2"/>
    <property type="match status" value="1"/>
</dbReference>
<evidence type="ECO:0000256" key="6">
    <source>
        <dbReference type="ARBA" id="ARBA00022741"/>
    </source>
</evidence>
<comment type="catalytic activity">
    <reaction evidence="1 12 13">
        <text>ATP-dependent breakage, passage and rejoining of double-stranded DNA.</text>
        <dbReference type="EC" id="5.6.2.2"/>
    </reaction>
</comment>
<dbReference type="SUPFAM" id="SSF56719">
    <property type="entry name" value="Type II DNA topoisomerase"/>
    <property type="match status" value="1"/>
</dbReference>
<dbReference type="FunFam" id="3.30.565.10:FF:000004">
    <property type="entry name" value="DNA topoisomerase 2"/>
    <property type="match status" value="1"/>
</dbReference>
<dbReference type="CDD" id="cd03365">
    <property type="entry name" value="TOPRIM_TopoIIA"/>
    <property type="match status" value="1"/>
</dbReference>
<dbReference type="Proteomes" id="UP001454036">
    <property type="component" value="Unassembled WGS sequence"/>
</dbReference>
<dbReference type="SMART" id="SM00434">
    <property type="entry name" value="TOP4c"/>
    <property type="match status" value="1"/>
</dbReference>
<feature type="compositionally biased region" description="Acidic residues" evidence="15">
    <location>
        <begin position="1433"/>
        <end position="1455"/>
    </location>
</feature>
<comment type="subunit">
    <text evidence="13">Homodimer.</text>
</comment>
<evidence type="ECO:0000259" key="16">
    <source>
        <dbReference type="PROSITE" id="PS50880"/>
    </source>
</evidence>
<dbReference type="FunFam" id="3.40.50.670:FF:000001">
    <property type="entry name" value="DNA topoisomerase 2"/>
    <property type="match status" value="2"/>
</dbReference>
<feature type="region of interest" description="Disordered" evidence="15">
    <location>
        <begin position="1"/>
        <end position="24"/>
    </location>
</feature>
<dbReference type="SUPFAM" id="SSF54211">
    <property type="entry name" value="Ribosomal protein S5 domain 2-like"/>
    <property type="match status" value="1"/>
</dbReference>
<evidence type="ECO:0000256" key="7">
    <source>
        <dbReference type="ARBA" id="ARBA00022840"/>
    </source>
</evidence>
<comment type="similarity">
    <text evidence="4 13">Belongs to the type II topoisomerase family.</text>
</comment>
<dbReference type="PROSITE" id="PS50880">
    <property type="entry name" value="TOPRIM"/>
    <property type="match status" value="1"/>
</dbReference>
<feature type="domain" description="Topo IIA-type catalytic" evidence="17">
    <location>
        <begin position="710"/>
        <end position="1166"/>
    </location>
</feature>
<evidence type="ECO:0000256" key="8">
    <source>
        <dbReference type="ARBA" id="ARBA00022842"/>
    </source>
</evidence>
<dbReference type="PRINTS" id="PR00418">
    <property type="entry name" value="TPI2FAMILY"/>
</dbReference>
<dbReference type="InterPro" id="IPR013760">
    <property type="entry name" value="Topo_IIA-like_dom_sf"/>
</dbReference>
<name>A0AAV3NXT1_LITER</name>
<dbReference type="Pfam" id="PF00204">
    <property type="entry name" value="DNA_gyraseB"/>
    <property type="match status" value="1"/>
</dbReference>
<dbReference type="InterPro" id="IPR018522">
    <property type="entry name" value="TopoIIA_CS"/>
</dbReference>
<dbReference type="FunFam" id="3.30.1490.30:FF:000001">
    <property type="entry name" value="DNA topoisomerase 2"/>
    <property type="match status" value="1"/>
</dbReference>
<feature type="coiled-coil region" evidence="14">
    <location>
        <begin position="1136"/>
        <end position="1186"/>
    </location>
</feature>
<feature type="region of interest" description="Disordered" evidence="15">
    <location>
        <begin position="1186"/>
        <end position="1455"/>
    </location>
</feature>
<evidence type="ECO:0000256" key="10">
    <source>
        <dbReference type="ARBA" id="ARBA00023125"/>
    </source>
</evidence>
<dbReference type="InterPro" id="IPR001241">
    <property type="entry name" value="Topo_IIA"/>
</dbReference>
<dbReference type="SMART" id="SM00433">
    <property type="entry name" value="TOP2c"/>
    <property type="match status" value="1"/>
</dbReference>
<comment type="function">
    <text evidence="13">Control of topological states of DNA by transient breakage and subsequent rejoining of DNA strands. Topoisomerase II makes double-strand breaks.</text>
</comment>
<dbReference type="InterPro" id="IPR002205">
    <property type="entry name" value="Topo_IIA_dom_A"/>
</dbReference>
<evidence type="ECO:0000256" key="14">
    <source>
        <dbReference type="SAM" id="Coils"/>
    </source>
</evidence>
<dbReference type="PRINTS" id="PR01158">
    <property type="entry name" value="TOPISMRASEII"/>
</dbReference>
<keyword evidence="5" id="KW-0479">Metal-binding</keyword>
<organism evidence="18 19">
    <name type="scientific">Lithospermum erythrorhizon</name>
    <name type="common">Purple gromwell</name>
    <name type="synonym">Lithospermum officinale var. erythrorhizon</name>
    <dbReference type="NCBI Taxonomy" id="34254"/>
    <lineage>
        <taxon>Eukaryota</taxon>
        <taxon>Viridiplantae</taxon>
        <taxon>Streptophyta</taxon>
        <taxon>Embryophyta</taxon>
        <taxon>Tracheophyta</taxon>
        <taxon>Spermatophyta</taxon>
        <taxon>Magnoliopsida</taxon>
        <taxon>eudicotyledons</taxon>
        <taxon>Gunneridae</taxon>
        <taxon>Pentapetalae</taxon>
        <taxon>asterids</taxon>
        <taxon>lamiids</taxon>
        <taxon>Boraginales</taxon>
        <taxon>Boraginaceae</taxon>
        <taxon>Boraginoideae</taxon>
        <taxon>Lithospermeae</taxon>
        <taxon>Lithospermum</taxon>
    </lineage>
</organism>
<dbReference type="Pfam" id="PF16898">
    <property type="entry name" value="TOPRIM_C"/>
    <property type="match status" value="1"/>
</dbReference>
<dbReference type="GO" id="GO:0046872">
    <property type="term" value="F:metal ion binding"/>
    <property type="evidence" value="ECO:0007669"/>
    <property type="project" value="UniProtKB-KW"/>
</dbReference>
<dbReference type="GO" id="GO:0000712">
    <property type="term" value="P:resolution of meiotic recombination intermediates"/>
    <property type="evidence" value="ECO:0007669"/>
    <property type="project" value="TreeGrafter"/>
</dbReference>
<keyword evidence="8" id="KW-0460">Magnesium</keyword>
<feature type="compositionally biased region" description="Basic residues" evidence="15">
    <location>
        <begin position="1239"/>
        <end position="1251"/>
    </location>
</feature>
<feature type="coiled-coil region" evidence="14">
    <location>
        <begin position="1030"/>
        <end position="1057"/>
    </location>
</feature>
<dbReference type="EMBL" id="BAABME010000600">
    <property type="protein sequence ID" value="GAA0144079.1"/>
    <property type="molecule type" value="Genomic_DNA"/>
</dbReference>
<evidence type="ECO:0000313" key="19">
    <source>
        <dbReference type="Proteomes" id="UP001454036"/>
    </source>
</evidence>
<keyword evidence="14" id="KW-0175">Coiled coil</keyword>
<feature type="active site" description="O-(5'-phospho-DNA)-tyrosine intermediate" evidence="12">
    <location>
        <position position="800"/>
    </location>
</feature>
<dbReference type="GO" id="GO:0005634">
    <property type="term" value="C:nucleus"/>
    <property type="evidence" value="ECO:0007669"/>
    <property type="project" value="TreeGrafter"/>
</dbReference>
<evidence type="ECO:0000256" key="3">
    <source>
        <dbReference type="ARBA" id="ARBA00001946"/>
    </source>
</evidence>
<dbReference type="InterPro" id="IPR036890">
    <property type="entry name" value="HATPase_C_sf"/>
</dbReference>
<dbReference type="PROSITE" id="PS00177">
    <property type="entry name" value="TOPOISOMERASE_II"/>
    <property type="match status" value="1"/>
</dbReference>
<dbReference type="EC" id="5.6.2.2" evidence="13"/>
<dbReference type="PROSITE" id="PS52040">
    <property type="entry name" value="TOPO_IIA"/>
    <property type="match status" value="1"/>
</dbReference>
<sequence length="1455" mass="162968">MPPKKKQPPPTPSTTMDPQPLPLQSNNIANIQNNKFATKPKTIEQVYQKKTQLEHILLRPDTYIGSVEKHRQELFVYENDVIVRRNVDFVPGLYKIFDEILVNAADNKQRDPKMKSLRVDINVEGNCISVFNDGDGVPIEMHQEEKVYVPELIFGHLLTSSNYDDGEKKTTGGRNGYGAKLTNIFSTEFVIETADGKRRKKYKQVFSENMGKKSEPIIETCKATENWTKVTFKPDLSKFSMTHLENDVVALMQKRVVDMAGCLSECSGANLVVQLNGKPVPIKSFEEYCKLYVPADEKSVYYKDDRWKVCICASDGQFKQVSFVNGIATIKGGTHVDHIANQIGKHFADKLSTKKLTITPNNVKNQLWVFVNALIDNPAFDSQTKETLTLRQSSFGTNCELSPAFLKNIENKTDVKDRLLTWVDFKQRKDLKKTDGAKKGRIHNIEKLEDANEAGGRNSENCTLILTEGDSAKALAMAGLSVVGRDRYGVFPLRGKLLNVRDASVSQVAGNAEISCIKEILGLQQGRKYDDAKSLRYGHLMIMTDQDHDGSHIKGLLINFIHSFWPSLLRVPSFLVEFITPIVKATHRNGNVLSFYTMPEYEAWKESLGSSSSGWSIKYYKGLGTSTSEEGKEYFEAINRNKKDFVWFDDQDGEAIELAFSKKKIEARKNWLRQFKPGTFLDQKETHIKYSDFVNKELILFSLADLQRSIPSMVDGLKPGQRKILFCAFKRNLMKEAKVAQFSGYVSEHSAYHHGEQSLAGTIIGMAQDFVGSNNINLFYPSGQFGSRLTGGKDHASARYIFTKLCTITRYLFPKDDDILLDYLNEDGQRIEPTWYVPIIPMVLVNGSEGIGTGWSTSIPNYNPRDIIANLRRLLDDEPLVPMHPWYRGFRGSIEQTSTKEAGATYTVTGIINEVDETTISITELPLRRWSSDYKVFLESVCEGNKEAKDPFIQDFSSYCSLDYVHFDIILNEEKMRNAKAEGLLKKFKLTTSISTCNMHLFEPNGTIKKYDTPEQILEEFFHLRMEFYEKRKRAIVKNLETDLLKLENKVRFILDVVGGNIIVSNRKRADLFLELKEKNFTPFPKKKSLEAIVAGTTDDTEETEEPLEASSSEVQASDYDYLLSMAIGSLTLEKVQDLCDERDKLRVAVDEMRKAAPKSLWIKDLDELEKQLDEVDNELAADARKRAKHEVKPGAKAACKATKAPRKDKKAVSNAESVADTEKPLSPMETDATEAPKAKPKAKAATKKAPTKMGKSSSAVIDEEDADDVPALAKRLAQYTLGSSPEPSDESGEKKDGDDYQPVDDDVVEAKKQVGRKAGNGKVAKPPAAPKKRGANKALPTGKLISEALKAAENTGISPEKKVRKMRASPFNKKSGSVLGRSNTLAMDMSLDDAEEQESGSSAGGDSEALVAPRASRPQRAARAKVVQILSDSDDVDDEDDYDEESDDFSEDDD</sequence>
<dbReference type="GO" id="GO:0000819">
    <property type="term" value="P:sister chromatid segregation"/>
    <property type="evidence" value="ECO:0007669"/>
    <property type="project" value="TreeGrafter"/>
</dbReference>
<dbReference type="PANTHER" id="PTHR10169">
    <property type="entry name" value="DNA TOPOISOMERASE/GYRASE"/>
    <property type="match status" value="1"/>
</dbReference>
<dbReference type="SUPFAM" id="SSF55874">
    <property type="entry name" value="ATPase domain of HSP90 chaperone/DNA topoisomerase II/histidine kinase"/>
    <property type="match status" value="1"/>
</dbReference>
<evidence type="ECO:0000256" key="13">
    <source>
        <dbReference type="RuleBase" id="RU362094"/>
    </source>
</evidence>
<keyword evidence="6 13" id="KW-0547">Nucleotide-binding</keyword>
<dbReference type="GO" id="GO:0006265">
    <property type="term" value="P:DNA topological change"/>
    <property type="evidence" value="ECO:0007669"/>
    <property type="project" value="UniProtKB-UniRule"/>
</dbReference>
<dbReference type="CDD" id="cd00187">
    <property type="entry name" value="TOP4c"/>
    <property type="match status" value="1"/>
</dbReference>
<dbReference type="InterPro" id="IPR013757">
    <property type="entry name" value="Topo_IIA_A_a_sf"/>
</dbReference>
<dbReference type="InterPro" id="IPR001154">
    <property type="entry name" value="TopoII_euk"/>
</dbReference>
<dbReference type="InterPro" id="IPR014721">
    <property type="entry name" value="Ribsml_uS5_D2-typ_fold_subgr"/>
</dbReference>
<dbReference type="Gene3D" id="3.30.1360.40">
    <property type="match status" value="1"/>
</dbReference>
<keyword evidence="10 12" id="KW-0238">DNA-binding</keyword>
<proteinExistence type="inferred from homology"/>
<comment type="cofactor">
    <cofactor evidence="3">
        <name>Mg(2+)</name>
        <dbReference type="ChEBI" id="CHEBI:18420"/>
    </cofactor>
</comment>
<comment type="cofactor">
    <cofactor evidence="2">
        <name>Ca(2+)</name>
        <dbReference type="ChEBI" id="CHEBI:29108"/>
    </cofactor>
</comment>
<dbReference type="Gene3D" id="3.30.565.10">
    <property type="entry name" value="Histidine kinase-like ATPase, C-terminal domain"/>
    <property type="match status" value="1"/>
</dbReference>
<comment type="caution">
    <text evidence="18">The sequence shown here is derived from an EMBL/GenBank/DDBJ whole genome shotgun (WGS) entry which is preliminary data.</text>
</comment>
<feature type="compositionally biased region" description="Low complexity" evidence="15">
    <location>
        <begin position="1400"/>
        <end position="1422"/>
    </location>
</feature>
<dbReference type="CDD" id="cd03481">
    <property type="entry name" value="TopoIIA_Trans_ScTopoIIA"/>
    <property type="match status" value="1"/>
</dbReference>
<dbReference type="FunFam" id="3.30.1360.40:FF:000003">
    <property type="entry name" value="DNA topoisomerase 2"/>
    <property type="match status" value="1"/>
</dbReference>
<dbReference type="Pfam" id="PF01751">
    <property type="entry name" value="Toprim"/>
    <property type="match status" value="1"/>
</dbReference>
<dbReference type="CDD" id="cd16930">
    <property type="entry name" value="HATPase_TopII-like"/>
    <property type="match status" value="1"/>
</dbReference>
<accession>A0AAV3NXT1</accession>
<evidence type="ECO:0000313" key="18">
    <source>
        <dbReference type="EMBL" id="GAA0144079.1"/>
    </source>
</evidence>
<keyword evidence="9 12" id="KW-0799">Topoisomerase</keyword>
<evidence type="ECO:0000256" key="11">
    <source>
        <dbReference type="ARBA" id="ARBA00023235"/>
    </source>
</evidence>
<dbReference type="Pfam" id="PF02518">
    <property type="entry name" value="HATPase_c"/>
    <property type="match status" value="1"/>
</dbReference>
<dbReference type="Gene3D" id="3.40.50.670">
    <property type="match status" value="1"/>
</dbReference>
<dbReference type="InterPro" id="IPR003594">
    <property type="entry name" value="HATPase_dom"/>
</dbReference>
<evidence type="ECO:0000256" key="2">
    <source>
        <dbReference type="ARBA" id="ARBA00001913"/>
    </source>
</evidence>
<evidence type="ECO:0000256" key="1">
    <source>
        <dbReference type="ARBA" id="ARBA00000185"/>
    </source>
</evidence>
<dbReference type="FunFam" id="3.30.230.10:FF:000008">
    <property type="entry name" value="DNA topoisomerase 2"/>
    <property type="match status" value="1"/>
</dbReference>
<evidence type="ECO:0000259" key="17">
    <source>
        <dbReference type="PROSITE" id="PS52040"/>
    </source>
</evidence>
<dbReference type="GO" id="GO:0003918">
    <property type="term" value="F:DNA topoisomerase type II (double strand cut, ATP-hydrolyzing) activity"/>
    <property type="evidence" value="ECO:0007669"/>
    <property type="project" value="UniProtKB-UniRule"/>
</dbReference>
<evidence type="ECO:0000256" key="5">
    <source>
        <dbReference type="ARBA" id="ARBA00022723"/>
    </source>
</evidence>
<dbReference type="Gene3D" id="3.30.1490.30">
    <property type="match status" value="1"/>
</dbReference>
<dbReference type="GO" id="GO:0003677">
    <property type="term" value="F:DNA binding"/>
    <property type="evidence" value="ECO:0007669"/>
    <property type="project" value="UniProtKB-UniRule"/>
</dbReference>
<dbReference type="GO" id="GO:0005524">
    <property type="term" value="F:ATP binding"/>
    <property type="evidence" value="ECO:0007669"/>
    <property type="project" value="UniProtKB-UniRule"/>
</dbReference>
<dbReference type="InterPro" id="IPR050634">
    <property type="entry name" value="DNA_Topoisomerase_II"/>
</dbReference>
<feature type="compositionally biased region" description="Polar residues" evidence="15">
    <location>
        <begin position="1373"/>
        <end position="1386"/>
    </location>
</feature>
<keyword evidence="11 12" id="KW-0413">Isomerase</keyword>
<dbReference type="InterPro" id="IPR006171">
    <property type="entry name" value="TOPRIM_dom"/>
</dbReference>